<evidence type="ECO:0000256" key="2">
    <source>
        <dbReference type="ARBA" id="ARBA00011322"/>
    </source>
</evidence>
<keyword evidence="7" id="KW-1185">Reference proteome</keyword>
<dbReference type="PANTHER" id="PTHR32114">
    <property type="entry name" value="ABC TRANSPORTER ABCH.3"/>
    <property type="match status" value="1"/>
</dbReference>
<evidence type="ECO:0000256" key="1">
    <source>
        <dbReference type="ARBA" id="ARBA00006930"/>
    </source>
</evidence>
<evidence type="ECO:0000259" key="5">
    <source>
        <dbReference type="Pfam" id="PF13476"/>
    </source>
</evidence>
<feature type="domain" description="Rad50/SbcC-type AAA" evidence="5">
    <location>
        <begin position="6"/>
        <end position="180"/>
    </location>
</feature>
<feature type="coiled-coil region" evidence="4">
    <location>
        <begin position="580"/>
        <end position="631"/>
    </location>
</feature>
<evidence type="ECO:0000313" key="6">
    <source>
        <dbReference type="EMBL" id="MBB6625762.1"/>
    </source>
</evidence>
<dbReference type="Proteomes" id="UP000523955">
    <property type="component" value="Unassembled WGS sequence"/>
</dbReference>
<dbReference type="SUPFAM" id="SSF52540">
    <property type="entry name" value="P-loop containing nucleoside triphosphate hydrolases"/>
    <property type="match status" value="1"/>
</dbReference>
<dbReference type="InterPro" id="IPR027417">
    <property type="entry name" value="P-loop_NTPase"/>
</dbReference>
<dbReference type="Pfam" id="PF13558">
    <property type="entry name" value="SbcC_Walker_B"/>
    <property type="match status" value="1"/>
</dbReference>
<proteinExistence type="inferred from homology"/>
<dbReference type="GO" id="GO:0016887">
    <property type="term" value="F:ATP hydrolysis activity"/>
    <property type="evidence" value="ECO:0007669"/>
    <property type="project" value="InterPro"/>
</dbReference>
<dbReference type="Pfam" id="PF13476">
    <property type="entry name" value="AAA_23"/>
    <property type="match status" value="1"/>
</dbReference>
<comment type="caution">
    <text evidence="6">The sequence shown here is derived from an EMBL/GenBank/DDBJ whole genome shotgun (WGS) entry which is preliminary data.</text>
</comment>
<protein>
    <recommendedName>
        <fullName evidence="3">Nuclease SbcCD subunit C</fullName>
    </recommendedName>
</protein>
<dbReference type="AlphaFoldDB" id="A0A7X0RCF5"/>
<keyword evidence="4" id="KW-0175">Coiled coil</keyword>
<name>A0A7X0RCF5_9ACTN</name>
<dbReference type="EMBL" id="JACKXE010000001">
    <property type="protein sequence ID" value="MBB6625762.1"/>
    <property type="molecule type" value="Genomic_DNA"/>
</dbReference>
<dbReference type="PANTHER" id="PTHR32114:SF2">
    <property type="entry name" value="ABC TRANSPORTER ABCH.3"/>
    <property type="match status" value="1"/>
</dbReference>
<feature type="coiled-coil region" evidence="4">
    <location>
        <begin position="463"/>
        <end position="490"/>
    </location>
</feature>
<comment type="similarity">
    <text evidence="1">Belongs to the SMC family. SbcC subfamily.</text>
</comment>
<dbReference type="GO" id="GO:0006302">
    <property type="term" value="P:double-strand break repair"/>
    <property type="evidence" value="ECO:0007669"/>
    <property type="project" value="InterPro"/>
</dbReference>
<accession>A0A7X0RCF5</accession>
<comment type="subunit">
    <text evidence="2">Heterodimer of SbcC and SbcD.</text>
</comment>
<evidence type="ECO:0000256" key="3">
    <source>
        <dbReference type="ARBA" id="ARBA00013368"/>
    </source>
</evidence>
<gene>
    <name evidence="6" type="ORF">H5V45_00380</name>
</gene>
<reference evidence="6 7" key="1">
    <citation type="submission" date="2020-08" db="EMBL/GenBank/DDBJ databases">
        <authorList>
            <person name="Seo M.-J."/>
        </authorList>
    </citation>
    <scope>NUCLEOTIDE SEQUENCE [LARGE SCALE GENOMIC DNA]</scope>
    <source>
        <strain evidence="6 7">KIGAM211</strain>
    </source>
</reference>
<sequence>MRLHQLEVTGFGPFAETVSVDFDRLSDAGLFLLTGPTGSGKTSVLDAVCFALYGDVPGDRNAAKRLRADQAAPGVAPRVTLETTLSGRRFRISRSPAWERPKKRGTGTTTEQASVTITERVDGAWQPLSSRLDETGHLVTALVGMNVTQFTQVAMLPQGRFQAFLRARSDERHRLLQQLFRTGRFDEVERWFKERRSLLRRRSEASHQRVADLVSRVSEATEVRLPADWDIRDLLGPAADGTLLTWATGLRDAALTTRASSEADAETAAGAETVARDVLDEVRTTLEQRRRVEAAAAEQQALLAAADDHARGRDRVDAARRAAGVLPLHRIDRTARTALERAAGAAEAAGQRAADALGLLMVDEDTLTEALQRAVDDAARVRAALPRQQTQRRLTREIAEARARQEQLGERRDAVARARAALPERLLVLRRELVEATAAGERVAVEEERLAALDARVTAYSLVGGLTRELADARADLAVAQAEEQVLREAWLDLREARLEGMAAEIAGALAVGACCPVCGSAEHPHKAARAEGAPDAAAEKAALKRLDTAKSTTQVHDEQVRTLATALAVATGNAGPLPLDELQARAAAVREGAERLRALADGLPAAREALEEAEAASERLLAEVAALDRESAALTDTVRARTTEHTALKVELDGLLDGARDLATQLDRHLERAAAGRAALQALAELAAATTAADEARAALAAAVSEAGFATPEEAAGAALPADDLRSLERTLADHERRLAAVTAVLADEDAAGLLASPTPDVPAAQRAHAAALAALGDARSRAGVWATRVERLTTLADDLATALDDWAPLREELDLTTRLATFVDGKSPDNRLQMRLSAYVLAYRLTQVVAAANERLAQMSDRRYSLEHTGRRGAGETRGGLSLLVRDDWSGEARDPATLSGGETFVVSLALALGLADVITQESGDGDRGDSRLDTLFVDEGFGSLDADTLDDVMDTLDSLRDGGRIVGVVSHVAEMRDRIPTQLRVSKARTGSTLALSR</sequence>
<evidence type="ECO:0000256" key="4">
    <source>
        <dbReference type="SAM" id="Coils"/>
    </source>
</evidence>
<organism evidence="6 7">
    <name type="scientific">Nocardioides luti</name>
    <dbReference type="NCBI Taxonomy" id="2761101"/>
    <lineage>
        <taxon>Bacteria</taxon>
        <taxon>Bacillati</taxon>
        <taxon>Actinomycetota</taxon>
        <taxon>Actinomycetes</taxon>
        <taxon>Propionibacteriales</taxon>
        <taxon>Nocardioidaceae</taxon>
        <taxon>Nocardioides</taxon>
    </lineage>
</organism>
<dbReference type="RefSeq" id="WP_185251106.1">
    <property type="nucleotide sequence ID" value="NZ_JACKXE010000001.1"/>
</dbReference>
<dbReference type="InterPro" id="IPR038729">
    <property type="entry name" value="Rad50/SbcC_AAA"/>
</dbReference>
<evidence type="ECO:0000313" key="7">
    <source>
        <dbReference type="Proteomes" id="UP000523955"/>
    </source>
</evidence>
<dbReference type="Gene3D" id="3.40.50.300">
    <property type="entry name" value="P-loop containing nucleotide triphosphate hydrolases"/>
    <property type="match status" value="2"/>
</dbReference>